<feature type="domain" description="PLL-like beta propeller" evidence="1">
    <location>
        <begin position="29"/>
        <end position="117"/>
    </location>
</feature>
<evidence type="ECO:0000313" key="2">
    <source>
        <dbReference type="EMBL" id="GAA1679214.1"/>
    </source>
</evidence>
<sequence>MGAVFAAPVAAQAAPYDISPQRVAGAYASDGLHVFARNPNGYLDQKIISPNGHQSGWVQMGTTVASSPAATVDENGRIYVAARASNGNVLYRWREAAGTWTGWHNIGGNTYGAPALQAIPAEAGPPAYVAVAAQTAAGTAQLRLFQPGSLSPRRYGIGSTWTEFDKQVLQSAPMLGVQVNCQAPDGFPTVAFVNGRSATGTGIHRAVCDQPGPKWQPTVGRTASSIAQDFQNGFWYRGTDGALWNNTTRVGVPATGLRVACTPTVSGARVRPWVVSSLDPDSVLVRDNLGHAWLYTPPGGFGNVTGGVWTSLGGSAV</sequence>
<gene>
    <name evidence="2" type="ORF">GCM10009765_30550</name>
</gene>
<dbReference type="Proteomes" id="UP001500618">
    <property type="component" value="Unassembled WGS sequence"/>
</dbReference>
<proteinExistence type="predicted"/>
<keyword evidence="3" id="KW-1185">Reference proteome</keyword>
<accession>A0ABN2GYZ0</accession>
<reference evidence="2 3" key="1">
    <citation type="journal article" date="2019" name="Int. J. Syst. Evol. Microbiol.">
        <title>The Global Catalogue of Microorganisms (GCM) 10K type strain sequencing project: providing services to taxonomists for standard genome sequencing and annotation.</title>
        <authorList>
            <consortium name="The Broad Institute Genomics Platform"/>
            <consortium name="The Broad Institute Genome Sequencing Center for Infectious Disease"/>
            <person name="Wu L."/>
            <person name="Ma J."/>
        </authorList>
    </citation>
    <scope>NUCLEOTIDE SEQUENCE [LARGE SCALE GENOMIC DNA]</scope>
    <source>
        <strain evidence="2 3">JCM 14718</strain>
    </source>
</reference>
<comment type="caution">
    <text evidence="2">The sequence shown here is derived from an EMBL/GenBank/DDBJ whole genome shotgun (WGS) entry which is preliminary data.</text>
</comment>
<evidence type="ECO:0000313" key="3">
    <source>
        <dbReference type="Proteomes" id="UP001500618"/>
    </source>
</evidence>
<dbReference type="Pfam" id="PF26607">
    <property type="entry name" value="DUF8189"/>
    <property type="match status" value="1"/>
</dbReference>
<evidence type="ECO:0000259" key="1">
    <source>
        <dbReference type="Pfam" id="PF26607"/>
    </source>
</evidence>
<protein>
    <recommendedName>
        <fullName evidence="1">PLL-like beta propeller domain-containing protein</fullName>
    </recommendedName>
</protein>
<dbReference type="EMBL" id="BAAANY010000009">
    <property type="protein sequence ID" value="GAA1679214.1"/>
    <property type="molecule type" value="Genomic_DNA"/>
</dbReference>
<dbReference type="SUPFAM" id="SSF89372">
    <property type="entry name" value="Fucose-specific lectin"/>
    <property type="match status" value="1"/>
</dbReference>
<dbReference type="Gene3D" id="2.120.10.70">
    <property type="entry name" value="Fucose-specific lectin"/>
    <property type="match status" value="1"/>
</dbReference>
<organism evidence="2 3">
    <name type="scientific">Fodinicola feengrottensis</name>
    <dbReference type="NCBI Taxonomy" id="435914"/>
    <lineage>
        <taxon>Bacteria</taxon>
        <taxon>Bacillati</taxon>
        <taxon>Actinomycetota</taxon>
        <taxon>Actinomycetes</taxon>
        <taxon>Mycobacteriales</taxon>
        <taxon>Fodinicola</taxon>
    </lineage>
</organism>
<dbReference type="InterPro" id="IPR058502">
    <property type="entry name" value="PLL-like_beta-prop"/>
</dbReference>
<name>A0ABN2GYZ0_9ACTN</name>